<protein>
    <recommendedName>
        <fullName evidence="4">Lipoprotein</fullName>
    </recommendedName>
</protein>
<dbReference type="KEGG" id="foo:CGC45_02735"/>
<sequence length="140" mass="15939">MKKLLLILPIFSTLTSCAYIKGYNKPQEELYINITSPHIKDVNFSEKGELPKDIKNQNYYNVEVSGSALTNCDVIDYGGVKIKHSGKNKIFIGNAHDWDIVRIDCRQDISNGKNGEKHDLEIKLFSDKKIYHTKTVVEHG</sequence>
<dbReference type="OrthoDB" id="5605227at2"/>
<name>A0A345JQH4_9GAMM</name>
<dbReference type="PROSITE" id="PS51257">
    <property type="entry name" value="PROKAR_LIPOPROTEIN"/>
    <property type="match status" value="1"/>
</dbReference>
<dbReference type="RefSeq" id="WP_071628854.1">
    <property type="nucleotide sequence ID" value="NZ_CP022375.1"/>
</dbReference>
<keyword evidence="3" id="KW-1185">Reference proteome</keyword>
<keyword evidence="1" id="KW-0732">Signal</keyword>
<feature type="chain" id="PRO_5016641551" description="Lipoprotein" evidence="1">
    <location>
        <begin position="19"/>
        <end position="140"/>
    </location>
</feature>
<proteinExistence type="predicted"/>
<evidence type="ECO:0008006" key="4">
    <source>
        <dbReference type="Google" id="ProtNLM"/>
    </source>
</evidence>
<evidence type="ECO:0000313" key="3">
    <source>
        <dbReference type="Proteomes" id="UP000253862"/>
    </source>
</evidence>
<dbReference type="EMBL" id="CP022375">
    <property type="protein sequence ID" value="AXH29570.1"/>
    <property type="molecule type" value="Genomic_DNA"/>
</dbReference>
<feature type="signal peptide" evidence="1">
    <location>
        <begin position="1"/>
        <end position="18"/>
    </location>
</feature>
<dbReference type="Proteomes" id="UP000253862">
    <property type="component" value="Chromosome"/>
</dbReference>
<reference evidence="2 3" key="1">
    <citation type="submission" date="2017-07" db="EMBL/GenBank/DDBJ databases">
        <title>Complete genome sequences and comparative analysis of the novel pathogen Francisella opportunistica.</title>
        <authorList>
            <person name="Dietrich E.A."/>
            <person name="Kingry L.C."/>
            <person name="Petersen J.M."/>
        </authorList>
    </citation>
    <scope>NUCLEOTIDE SEQUENCE [LARGE SCALE GENOMIC DNA]</scope>
    <source>
        <strain evidence="2 3">14-2155</strain>
    </source>
</reference>
<gene>
    <name evidence="2" type="ORF">CGC43_02750</name>
</gene>
<accession>A0A345JQH4</accession>
<evidence type="ECO:0000313" key="2">
    <source>
        <dbReference type="EMBL" id="AXH29570.1"/>
    </source>
</evidence>
<organism evidence="2 3">
    <name type="scientific">Francisella opportunistica</name>
    <dbReference type="NCBI Taxonomy" id="2016517"/>
    <lineage>
        <taxon>Bacteria</taxon>
        <taxon>Pseudomonadati</taxon>
        <taxon>Pseudomonadota</taxon>
        <taxon>Gammaproteobacteria</taxon>
        <taxon>Thiotrichales</taxon>
        <taxon>Francisellaceae</taxon>
        <taxon>Francisella</taxon>
    </lineage>
</organism>
<dbReference type="AlphaFoldDB" id="A0A345JQH4"/>
<evidence type="ECO:0000256" key="1">
    <source>
        <dbReference type="SAM" id="SignalP"/>
    </source>
</evidence>